<evidence type="ECO:0000313" key="3">
    <source>
        <dbReference type="Proteomes" id="UP000799421"/>
    </source>
</evidence>
<reference evidence="2" key="1">
    <citation type="journal article" date="2020" name="Stud. Mycol.">
        <title>101 Dothideomycetes genomes: a test case for predicting lifestyles and emergence of pathogens.</title>
        <authorList>
            <person name="Haridas S."/>
            <person name="Albert R."/>
            <person name="Binder M."/>
            <person name="Bloem J."/>
            <person name="Labutti K."/>
            <person name="Salamov A."/>
            <person name="Andreopoulos B."/>
            <person name="Baker S."/>
            <person name="Barry K."/>
            <person name="Bills G."/>
            <person name="Bluhm B."/>
            <person name="Cannon C."/>
            <person name="Castanera R."/>
            <person name="Culley D."/>
            <person name="Daum C."/>
            <person name="Ezra D."/>
            <person name="Gonzalez J."/>
            <person name="Henrissat B."/>
            <person name="Kuo A."/>
            <person name="Liang C."/>
            <person name="Lipzen A."/>
            <person name="Lutzoni F."/>
            <person name="Magnuson J."/>
            <person name="Mondo S."/>
            <person name="Nolan M."/>
            <person name="Ohm R."/>
            <person name="Pangilinan J."/>
            <person name="Park H.-J."/>
            <person name="Ramirez L."/>
            <person name="Alfaro M."/>
            <person name="Sun H."/>
            <person name="Tritt A."/>
            <person name="Yoshinaga Y."/>
            <person name="Zwiers L.-H."/>
            <person name="Turgeon B."/>
            <person name="Goodwin S."/>
            <person name="Spatafora J."/>
            <person name="Crous P."/>
            <person name="Grigoriev I."/>
        </authorList>
    </citation>
    <scope>NUCLEOTIDE SEQUENCE</scope>
    <source>
        <strain evidence="2">CBS 480.64</strain>
    </source>
</reference>
<feature type="region of interest" description="Disordered" evidence="1">
    <location>
        <begin position="1"/>
        <end position="22"/>
    </location>
</feature>
<feature type="compositionally biased region" description="Pro residues" evidence="1">
    <location>
        <begin position="616"/>
        <end position="626"/>
    </location>
</feature>
<evidence type="ECO:0000313" key="2">
    <source>
        <dbReference type="EMBL" id="KAF2863050.1"/>
    </source>
</evidence>
<feature type="compositionally biased region" description="Low complexity" evidence="1">
    <location>
        <begin position="385"/>
        <end position="398"/>
    </location>
</feature>
<proteinExistence type="predicted"/>
<accession>A0A6A7C6I4</accession>
<feature type="compositionally biased region" description="Low complexity" evidence="1">
    <location>
        <begin position="665"/>
        <end position="675"/>
    </location>
</feature>
<gene>
    <name evidence="2" type="ORF">K470DRAFT_255557</name>
</gene>
<feature type="compositionally biased region" description="Basic residues" evidence="1">
    <location>
        <begin position="629"/>
        <end position="644"/>
    </location>
</feature>
<name>A0A6A7C6I4_9PEZI</name>
<sequence>MAAYDQLHHGSRLRLGGSGGGTKQVPTGACHARDAGGQCGCRTFYPNDEKGDAGRRWCYCGHHACFHEQAIVHQQLSQRDDGFKSMAATQVDQTMHSKGLGVDPSRLANTQFWNALNGFARQQEDISMEDAPAAYPAAFSRPPDGHGGQLQRSHIPTSITVQGIYQGADDLSTTEMATPSVKSPDMGQFPGAAYARISTPPTLASVRLESSKAAQGGPSADVQMPSSAAKPSPNPMSDPEVHVLLRTLACRVDSLESLSFNQAAVEEMQEKLENIDTRIFELEQWRTEREQEANRNRHTAQKHTLLYSTSSSSAGSFDSSAAVQTEAAVLATLAAQAELGPRISGLETRINDLEDLALPSLSRPWHVQVVLLPWGRDLKGIWFSSDEQPSSSQPQASPREWGSESQTRSTPILPFGDAWTTRSISAWASETQDWLCPKACGPHGLVFQRLASRGLVQDISLTAPNAHHILQTIHEAFGEILPDLSGKEESPSYQGLNEAFIPLRKVRKSSRLRFLSPSEMVTSATWSAQFLDAGIFMKLSSDSIRRLYITTPEAYIQPSGCGFSWRSLRRLPVHNATPEEENLQSVAIEACWSYCERLDRGSEMLQDPECAYFAPPTKPPPQPPPQMVQKRRTLSVPRKSRRSKSQSLNGTPPATGAPSKRSRISSPMSPEQGSSSRKRSNAGPAVGLTPRWSGEPSSPPIAFEYAEETEMHAGQAYLTPYSNLQNSLFPAKSEDQKNRGPSGAGSVDMDMHGDGNDEEEEEWNGIEKSSFEDSSDGE</sequence>
<evidence type="ECO:0000256" key="1">
    <source>
        <dbReference type="SAM" id="MobiDB-lite"/>
    </source>
</evidence>
<feature type="region of interest" description="Disordered" evidence="1">
    <location>
        <begin position="208"/>
        <end position="237"/>
    </location>
</feature>
<organism evidence="2 3">
    <name type="scientific">Piedraia hortae CBS 480.64</name>
    <dbReference type="NCBI Taxonomy" id="1314780"/>
    <lineage>
        <taxon>Eukaryota</taxon>
        <taxon>Fungi</taxon>
        <taxon>Dikarya</taxon>
        <taxon>Ascomycota</taxon>
        <taxon>Pezizomycotina</taxon>
        <taxon>Dothideomycetes</taxon>
        <taxon>Dothideomycetidae</taxon>
        <taxon>Capnodiales</taxon>
        <taxon>Piedraiaceae</taxon>
        <taxon>Piedraia</taxon>
    </lineage>
</organism>
<feature type="region of interest" description="Disordered" evidence="1">
    <location>
        <begin position="385"/>
        <end position="413"/>
    </location>
</feature>
<dbReference type="OrthoDB" id="5427134at2759"/>
<keyword evidence="3" id="KW-1185">Reference proteome</keyword>
<feature type="region of interest" description="Disordered" evidence="1">
    <location>
        <begin position="727"/>
        <end position="778"/>
    </location>
</feature>
<dbReference type="Proteomes" id="UP000799421">
    <property type="component" value="Unassembled WGS sequence"/>
</dbReference>
<feature type="region of interest" description="Disordered" evidence="1">
    <location>
        <begin position="610"/>
        <end position="707"/>
    </location>
</feature>
<dbReference type="AlphaFoldDB" id="A0A6A7C6I4"/>
<dbReference type="EMBL" id="MU005963">
    <property type="protein sequence ID" value="KAF2863050.1"/>
    <property type="molecule type" value="Genomic_DNA"/>
</dbReference>
<protein>
    <submittedName>
        <fullName evidence="2">Uncharacterized protein</fullName>
    </submittedName>
</protein>